<dbReference type="AlphaFoldDB" id="A0A5B8U5N0"/>
<keyword evidence="1" id="KW-1133">Transmembrane helix</keyword>
<sequence length="70" mass="6955">MTTATSGAPRDANVAASLALKALLVMLAPLGLVTLVLGRAGDTGMSLLATLNAVRLLRAPPYAPSSSPPA</sequence>
<dbReference type="EMBL" id="CP042430">
    <property type="protein sequence ID" value="QEC48241.1"/>
    <property type="molecule type" value="Genomic_DNA"/>
</dbReference>
<proteinExistence type="predicted"/>
<keyword evidence="1" id="KW-0812">Transmembrane</keyword>
<evidence type="ECO:0000313" key="3">
    <source>
        <dbReference type="Proteomes" id="UP000321805"/>
    </source>
</evidence>
<dbReference type="Proteomes" id="UP000321805">
    <property type="component" value="Chromosome"/>
</dbReference>
<keyword evidence="1" id="KW-0472">Membrane</keyword>
<accession>A0A5B8U5N0</accession>
<name>A0A5B8U5N0_9ACTN</name>
<feature type="transmembrane region" description="Helical" evidence="1">
    <location>
        <begin position="18"/>
        <end position="38"/>
    </location>
</feature>
<gene>
    <name evidence="2" type="ORF">FSW04_12140</name>
</gene>
<organism evidence="2 3">
    <name type="scientific">Baekduia soli</name>
    <dbReference type="NCBI Taxonomy" id="496014"/>
    <lineage>
        <taxon>Bacteria</taxon>
        <taxon>Bacillati</taxon>
        <taxon>Actinomycetota</taxon>
        <taxon>Thermoleophilia</taxon>
        <taxon>Solirubrobacterales</taxon>
        <taxon>Baekduiaceae</taxon>
        <taxon>Baekduia</taxon>
    </lineage>
</organism>
<evidence type="ECO:0000313" key="2">
    <source>
        <dbReference type="EMBL" id="QEC48241.1"/>
    </source>
</evidence>
<protein>
    <submittedName>
        <fullName evidence="2">Uncharacterized protein</fullName>
    </submittedName>
</protein>
<keyword evidence="3" id="KW-1185">Reference proteome</keyword>
<reference evidence="2 3" key="1">
    <citation type="journal article" date="2018" name="J. Microbiol.">
        <title>Baekduia soli gen. nov., sp. nov., a novel bacterium isolated from the soil of Baekdu Mountain and proposal of a novel family name, Baekduiaceae fam. nov.</title>
        <authorList>
            <person name="An D.S."/>
            <person name="Siddiqi M.Z."/>
            <person name="Kim K.H."/>
            <person name="Yu H.S."/>
            <person name="Im W.T."/>
        </authorList>
    </citation>
    <scope>NUCLEOTIDE SEQUENCE [LARGE SCALE GENOMIC DNA]</scope>
    <source>
        <strain evidence="2 3">BR7-21</strain>
    </source>
</reference>
<dbReference type="RefSeq" id="WP_146919559.1">
    <property type="nucleotide sequence ID" value="NZ_CP042430.1"/>
</dbReference>
<evidence type="ECO:0000256" key="1">
    <source>
        <dbReference type="SAM" id="Phobius"/>
    </source>
</evidence>
<dbReference type="KEGG" id="bsol:FSW04_12140"/>